<dbReference type="Pfam" id="PF13812">
    <property type="entry name" value="PPR_3"/>
    <property type="match status" value="3"/>
</dbReference>
<feature type="repeat" description="PPR" evidence="5">
    <location>
        <begin position="415"/>
        <end position="449"/>
    </location>
</feature>
<dbReference type="EMBL" id="JAACJJ010000028">
    <property type="protein sequence ID" value="KAF5322206.1"/>
    <property type="molecule type" value="Genomic_DNA"/>
</dbReference>
<dbReference type="Gene3D" id="1.25.40.10">
    <property type="entry name" value="Tetratricopeptide repeat domain"/>
    <property type="match status" value="3"/>
</dbReference>
<dbReference type="InterPro" id="IPR011990">
    <property type="entry name" value="TPR-like_helical_dom_sf"/>
</dbReference>
<evidence type="ECO:0000313" key="9">
    <source>
        <dbReference type="Proteomes" id="UP000567179"/>
    </source>
</evidence>
<proteinExistence type="inferred from homology"/>
<comment type="function">
    <text evidence="3">Regulates mitochondrial small subunit maturation by controlling 15S rRNA 5'-end processing. Localizes to the 5' precursor of the 15S rRNA in a position that is subsequently occupied by mS47 in the mature yeast mtSSU. Uses structure and sequence-specific RNA recognition, binding to a single-stranded region of the precursor and specifically recognizing bases -6 to -1. The exchange of Ccm1 for mS47 is coupled to the irreversible removal of precursor rRNA that is accompanied by conformational changes of the mitoribosomal proteins uS5m and mS26. These conformational changes signal completion of 5'-end rRNA processing through protection of the mature 5'-end of the 15S rRNA and stabilization of mS47. The removal of the 5' precursor together with the dissociation of Ccm1 may be catalyzed by the 5'-3' exoribonuclease Pet127. Involved in the specific removal of group I introns in mitochondrial encoded transcripts.</text>
</comment>
<reference evidence="8 9" key="1">
    <citation type="journal article" date="2020" name="ISME J.">
        <title>Uncovering the hidden diversity of litter-decomposition mechanisms in mushroom-forming fungi.</title>
        <authorList>
            <person name="Floudas D."/>
            <person name="Bentzer J."/>
            <person name="Ahren D."/>
            <person name="Johansson T."/>
            <person name="Persson P."/>
            <person name="Tunlid A."/>
        </authorList>
    </citation>
    <scope>NUCLEOTIDE SEQUENCE [LARGE SCALE GENOMIC DNA]</scope>
    <source>
        <strain evidence="8 9">CBS 101986</strain>
    </source>
</reference>
<dbReference type="AlphaFoldDB" id="A0A8H5BFL2"/>
<feature type="repeat" description="PPR" evidence="5">
    <location>
        <begin position="273"/>
        <end position="307"/>
    </location>
</feature>
<comment type="similarity">
    <text evidence="1">Belongs to the CCM1 family.</text>
</comment>
<dbReference type="PANTHER" id="PTHR47447">
    <property type="entry name" value="OS03G0856100 PROTEIN"/>
    <property type="match status" value="1"/>
</dbReference>
<dbReference type="Proteomes" id="UP000567179">
    <property type="component" value="Unassembled WGS sequence"/>
</dbReference>
<evidence type="ECO:0000256" key="6">
    <source>
        <dbReference type="SAM" id="MobiDB-lite"/>
    </source>
</evidence>
<gene>
    <name evidence="8" type="ORF">D9619_001842</name>
</gene>
<feature type="domain" description="Pentatricopeptide repeat-containing protein-mitochondrial" evidence="7">
    <location>
        <begin position="243"/>
        <end position="371"/>
    </location>
</feature>
<feature type="repeat" description="PPR" evidence="5">
    <location>
        <begin position="62"/>
        <end position="96"/>
    </location>
</feature>
<dbReference type="InterPro" id="IPR002885">
    <property type="entry name" value="PPR_rpt"/>
</dbReference>
<dbReference type="Pfam" id="PF23276">
    <property type="entry name" value="TPR_24"/>
    <property type="match status" value="1"/>
</dbReference>
<evidence type="ECO:0000259" key="7">
    <source>
        <dbReference type="Pfam" id="PF23276"/>
    </source>
</evidence>
<name>A0A8H5BFL2_9AGAR</name>
<accession>A0A8H5BFL2</accession>
<keyword evidence="9" id="KW-1185">Reference proteome</keyword>
<comment type="subunit">
    <text evidence="4">Binds to mitochondrial small subunit 15S rRNA.</text>
</comment>
<dbReference type="NCBIfam" id="TIGR00756">
    <property type="entry name" value="PPR"/>
    <property type="match status" value="1"/>
</dbReference>
<dbReference type="InterPro" id="IPR057027">
    <property type="entry name" value="TPR_mt"/>
</dbReference>
<evidence type="ECO:0000313" key="8">
    <source>
        <dbReference type="EMBL" id="KAF5322206.1"/>
    </source>
</evidence>
<sequence>MLSLRALSKSRALSLRTIHSNARQTLSPAHYSARLVAATNNNRFSEALDIATSMKKDGIKPDKKTYDSLLACAATDNYWLFAWAIFDDMIACGIQPTASSFLPLLQAQAFRPFSNQWATLDKMKEYGVQPTSAMYTAIIESHAESYNIEPALRTYLRMKRENIVLELSAAQVLVNFLASNGYARLAFEVATEYEEESARSISDHIWSEVLASAAKNLDYDITKKAWERVFHELEAKVTEYTSMAVLNTAARHNDAALATEALEALRDLGVPWREHHFAGVIEALCGSNKFKEAFVTLKLMRDEGLEPTGDSYTTISNAVCSSVENLDAAWQALDQVWQEVPTHLDIAALKAVMKASITLGDLQRAVAIYKGFDDYSIARDVPTYNMLIDAAIGASHRRLGDLVMEDMKEAKAKPDIETYEKIIQLCLTQETYEDAFFYLEEMKSAGYIPPQSTYEAILAKCMTVEDPRSALVVQEMEECGYTPTDQRAKLAANKVKRAVQNPPPQKGQNSPPRKAQNPPGKKV</sequence>
<evidence type="ECO:0000256" key="1">
    <source>
        <dbReference type="ARBA" id="ARBA00006192"/>
    </source>
</evidence>
<feature type="region of interest" description="Disordered" evidence="6">
    <location>
        <begin position="497"/>
        <end position="523"/>
    </location>
</feature>
<dbReference type="PROSITE" id="PS51375">
    <property type="entry name" value="PPR"/>
    <property type="match status" value="3"/>
</dbReference>
<evidence type="ECO:0000256" key="4">
    <source>
        <dbReference type="ARBA" id="ARBA00044511"/>
    </source>
</evidence>
<dbReference type="OrthoDB" id="185373at2759"/>
<comment type="caution">
    <text evidence="8">The sequence shown here is derived from an EMBL/GenBank/DDBJ whole genome shotgun (WGS) entry which is preliminary data.</text>
</comment>
<protein>
    <recommendedName>
        <fullName evidence="7">Pentatricopeptide repeat-containing protein-mitochondrial domain-containing protein</fullName>
    </recommendedName>
</protein>
<evidence type="ECO:0000256" key="3">
    <source>
        <dbReference type="ARBA" id="ARBA00044493"/>
    </source>
</evidence>
<dbReference type="PANTHER" id="PTHR47447:SF17">
    <property type="entry name" value="OS12G0638900 PROTEIN"/>
    <property type="match status" value="1"/>
</dbReference>
<evidence type="ECO:0000256" key="5">
    <source>
        <dbReference type="PROSITE-ProRule" id="PRU00708"/>
    </source>
</evidence>
<evidence type="ECO:0000256" key="2">
    <source>
        <dbReference type="ARBA" id="ARBA00022737"/>
    </source>
</evidence>
<organism evidence="8 9">
    <name type="scientific">Psilocybe cf. subviscida</name>
    <dbReference type="NCBI Taxonomy" id="2480587"/>
    <lineage>
        <taxon>Eukaryota</taxon>
        <taxon>Fungi</taxon>
        <taxon>Dikarya</taxon>
        <taxon>Basidiomycota</taxon>
        <taxon>Agaricomycotina</taxon>
        <taxon>Agaricomycetes</taxon>
        <taxon>Agaricomycetidae</taxon>
        <taxon>Agaricales</taxon>
        <taxon>Agaricineae</taxon>
        <taxon>Strophariaceae</taxon>
        <taxon>Psilocybe</taxon>
    </lineage>
</organism>
<keyword evidence="2" id="KW-0677">Repeat</keyword>